<protein>
    <submittedName>
        <fullName evidence="5">Helix-turn-helix transcriptional regulator</fullName>
    </submittedName>
</protein>
<name>A0A7G1I084_9BACT</name>
<dbReference type="InterPro" id="IPR000792">
    <property type="entry name" value="Tscrpt_reg_LuxR_C"/>
</dbReference>
<dbReference type="Pfam" id="PF00196">
    <property type="entry name" value="GerE"/>
    <property type="match status" value="1"/>
</dbReference>
<dbReference type="EMBL" id="AP023322">
    <property type="protein sequence ID" value="BCI63157.1"/>
    <property type="molecule type" value="Genomic_DNA"/>
</dbReference>
<evidence type="ECO:0000256" key="2">
    <source>
        <dbReference type="ARBA" id="ARBA00023125"/>
    </source>
</evidence>
<evidence type="ECO:0000259" key="4">
    <source>
        <dbReference type="PROSITE" id="PS50043"/>
    </source>
</evidence>
<dbReference type="SUPFAM" id="SSF46894">
    <property type="entry name" value="C-terminal effector domain of the bipartite response regulators"/>
    <property type="match status" value="1"/>
</dbReference>
<dbReference type="PANTHER" id="PTHR44688">
    <property type="entry name" value="DNA-BINDING TRANSCRIPTIONAL ACTIVATOR DEVR_DOSR"/>
    <property type="match status" value="1"/>
</dbReference>
<dbReference type="SMART" id="SM00421">
    <property type="entry name" value="HTH_LUXR"/>
    <property type="match status" value="1"/>
</dbReference>
<reference evidence="6" key="1">
    <citation type="submission" date="2020-07" db="EMBL/GenBank/DDBJ databases">
        <title>Complete genome sequencing of Coprobacter sp. strain 2CBH44.</title>
        <authorList>
            <person name="Sakamoto M."/>
            <person name="Murakami T."/>
            <person name="Mori H."/>
        </authorList>
    </citation>
    <scope>NUCLEOTIDE SEQUENCE [LARGE SCALE GENOMIC DNA]</scope>
    <source>
        <strain evidence="6">2CBH44</strain>
    </source>
</reference>
<evidence type="ECO:0000256" key="1">
    <source>
        <dbReference type="ARBA" id="ARBA00023015"/>
    </source>
</evidence>
<evidence type="ECO:0000313" key="6">
    <source>
        <dbReference type="Proteomes" id="UP000594042"/>
    </source>
</evidence>
<proteinExistence type="predicted"/>
<dbReference type="Gene3D" id="3.30.450.20">
    <property type="entry name" value="PAS domain"/>
    <property type="match status" value="1"/>
</dbReference>
<keyword evidence="2" id="KW-0238">DNA-binding</keyword>
<dbReference type="GO" id="GO:0003677">
    <property type="term" value="F:DNA binding"/>
    <property type="evidence" value="ECO:0007669"/>
    <property type="project" value="UniProtKB-KW"/>
</dbReference>
<organism evidence="5 6">
    <name type="scientific">Coprobacter secundus subsp. similis</name>
    <dbReference type="NCBI Taxonomy" id="2751153"/>
    <lineage>
        <taxon>Bacteria</taxon>
        <taxon>Pseudomonadati</taxon>
        <taxon>Bacteroidota</taxon>
        <taxon>Bacteroidia</taxon>
        <taxon>Bacteroidales</taxon>
        <taxon>Barnesiellaceae</taxon>
        <taxon>Coprobacter</taxon>
    </lineage>
</organism>
<feature type="domain" description="HTH luxR-type" evidence="4">
    <location>
        <begin position="183"/>
        <end position="248"/>
    </location>
</feature>
<dbReference type="PROSITE" id="PS50043">
    <property type="entry name" value="HTH_LUXR_2"/>
    <property type="match status" value="1"/>
</dbReference>
<sequence>MHEQEHRLQSLLTGQNFNAESDMDEWLETAKGYAHAYAQATNGIAVLSDFQNNVNHIYSGLFGQTLGLPEYAENKNSVFEHEVFDNIPDEELVERHILELRFFRFLESVPATQKPDFNATCVVHFQRQGMPPLSVLHTTRYLLCHANGSIWLGLCTYAPFPQTNEVMEGCIINTRTGETVCLEQFDSRLLSRRQIEILSLLAKGEGSKQIADKLSISVNTVSRHRQDILTRLRVTNTAAAVEIGLRMRLI</sequence>
<dbReference type="AlphaFoldDB" id="A0A7G1I084"/>
<evidence type="ECO:0000256" key="3">
    <source>
        <dbReference type="ARBA" id="ARBA00023163"/>
    </source>
</evidence>
<accession>A0A7G1I084</accession>
<dbReference type="Gene3D" id="1.10.10.10">
    <property type="entry name" value="Winged helix-like DNA-binding domain superfamily/Winged helix DNA-binding domain"/>
    <property type="match status" value="1"/>
</dbReference>
<dbReference type="InterPro" id="IPR016032">
    <property type="entry name" value="Sig_transdc_resp-reg_C-effctor"/>
</dbReference>
<keyword evidence="1" id="KW-0805">Transcription regulation</keyword>
<dbReference type="PANTHER" id="PTHR44688:SF16">
    <property type="entry name" value="DNA-BINDING TRANSCRIPTIONAL ACTIVATOR DEVR_DOSR"/>
    <property type="match status" value="1"/>
</dbReference>
<dbReference type="CDD" id="cd06170">
    <property type="entry name" value="LuxR_C_like"/>
    <property type="match status" value="1"/>
</dbReference>
<dbReference type="PRINTS" id="PR00038">
    <property type="entry name" value="HTHLUXR"/>
</dbReference>
<dbReference type="GO" id="GO:0006355">
    <property type="term" value="P:regulation of DNA-templated transcription"/>
    <property type="evidence" value="ECO:0007669"/>
    <property type="project" value="InterPro"/>
</dbReference>
<dbReference type="KEGG" id="copr:Cop2CBH44_15100"/>
<evidence type="ECO:0000313" key="5">
    <source>
        <dbReference type="EMBL" id="BCI63157.1"/>
    </source>
</evidence>
<gene>
    <name evidence="5" type="ORF">Cop2CBH44_15100</name>
</gene>
<keyword evidence="3" id="KW-0804">Transcription</keyword>
<dbReference type="Proteomes" id="UP000594042">
    <property type="component" value="Chromosome"/>
</dbReference>
<dbReference type="InterPro" id="IPR036388">
    <property type="entry name" value="WH-like_DNA-bd_sf"/>
</dbReference>
<keyword evidence="6" id="KW-1185">Reference proteome</keyword>